<protein>
    <submittedName>
        <fullName evidence="3">Uncharacterized protein</fullName>
    </submittedName>
</protein>
<dbReference type="OrthoDB" id="640742at2759"/>
<comment type="similarity">
    <text evidence="1">Belongs to the caleosin family.</text>
</comment>
<dbReference type="AlphaFoldDB" id="A0A835I1H8"/>
<proteinExistence type="inferred from homology"/>
<dbReference type="EMBL" id="JADFTS010000004">
    <property type="protein sequence ID" value="KAF9610850.1"/>
    <property type="molecule type" value="Genomic_DNA"/>
</dbReference>
<feature type="region of interest" description="Disordered" evidence="2">
    <location>
        <begin position="141"/>
        <end position="160"/>
    </location>
</feature>
<gene>
    <name evidence="3" type="ORF">IFM89_025260</name>
</gene>
<evidence type="ECO:0000313" key="4">
    <source>
        <dbReference type="Proteomes" id="UP000631114"/>
    </source>
</evidence>
<reference evidence="3 4" key="1">
    <citation type="submission" date="2020-10" db="EMBL/GenBank/DDBJ databases">
        <title>The Coptis chinensis genome and diversification of protoberbering-type alkaloids.</title>
        <authorList>
            <person name="Wang B."/>
            <person name="Shu S."/>
            <person name="Song C."/>
            <person name="Liu Y."/>
        </authorList>
    </citation>
    <scope>NUCLEOTIDE SEQUENCE [LARGE SCALE GENOMIC DNA]</scope>
    <source>
        <strain evidence="3">HL-2020</strain>
        <tissue evidence="3">Leaf</tissue>
    </source>
</reference>
<dbReference type="Pfam" id="PF05042">
    <property type="entry name" value="Caleosin"/>
    <property type="match status" value="1"/>
</dbReference>
<evidence type="ECO:0000313" key="3">
    <source>
        <dbReference type="EMBL" id="KAF9610850.1"/>
    </source>
</evidence>
<organism evidence="3 4">
    <name type="scientific">Coptis chinensis</name>
    <dbReference type="NCBI Taxonomy" id="261450"/>
    <lineage>
        <taxon>Eukaryota</taxon>
        <taxon>Viridiplantae</taxon>
        <taxon>Streptophyta</taxon>
        <taxon>Embryophyta</taxon>
        <taxon>Tracheophyta</taxon>
        <taxon>Spermatophyta</taxon>
        <taxon>Magnoliopsida</taxon>
        <taxon>Ranunculales</taxon>
        <taxon>Ranunculaceae</taxon>
        <taxon>Coptidoideae</taxon>
        <taxon>Coptis</taxon>
    </lineage>
</organism>
<keyword evidence="4" id="KW-1185">Reference proteome</keyword>
<dbReference type="InterPro" id="IPR007736">
    <property type="entry name" value="Caleosin-related"/>
</dbReference>
<feature type="compositionally biased region" description="Polar residues" evidence="2">
    <location>
        <begin position="148"/>
        <end position="160"/>
    </location>
</feature>
<comment type="caution">
    <text evidence="3">The sequence shown here is derived from an EMBL/GenBank/DDBJ whole genome shotgun (WGS) entry which is preliminary data.</text>
</comment>
<evidence type="ECO:0000256" key="2">
    <source>
        <dbReference type="SAM" id="MobiDB-lite"/>
    </source>
</evidence>
<name>A0A835I1H8_9MAGN</name>
<sequence>MERVNVVCRIASKLEWGLLYMSWRDEEGFLSKEAVRRCFDGEISNEKVKIQNGHVRCVCREYQKATWKEIYDQSHQQEFLINLFLQMELLNTSRFQEKGIYDQSPPTRIPHKPISSNGAFERRDSKKKQLKALHLKEAKQKITEELDTQSPPTNVVTRLN</sequence>
<feature type="region of interest" description="Disordered" evidence="2">
    <location>
        <begin position="100"/>
        <end position="131"/>
    </location>
</feature>
<evidence type="ECO:0000256" key="1">
    <source>
        <dbReference type="ARBA" id="ARBA00006765"/>
    </source>
</evidence>
<accession>A0A835I1H8</accession>
<dbReference type="Proteomes" id="UP000631114">
    <property type="component" value="Unassembled WGS sequence"/>
</dbReference>